<dbReference type="RefSeq" id="WP_138729336.1">
    <property type="nucleotide sequence ID" value="NZ_SRMP02000051.1"/>
</dbReference>
<keyword evidence="1" id="KW-0812">Transmembrane</keyword>
<dbReference type="Proteomes" id="UP001517367">
    <property type="component" value="Unassembled WGS sequence"/>
</dbReference>
<protein>
    <submittedName>
        <fullName evidence="2">Uncharacterized protein</fullName>
    </submittedName>
</protein>
<comment type="caution">
    <text evidence="2">The sequence shown here is derived from an EMBL/GenBank/DDBJ whole genome shotgun (WGS) entry which is preliminary data.</text>
</comment>
<accession>A0ABW9JQV6</accession>
<sequence length="120" mass="14195">MSIQKEQLKIFQEIQSQLELRISDLERKVPEYPRIRIPDYSNDLKLARRSIESFLAAGYQKQMAQTMDQIRELVESMPPVVVVKHHHHFAKLTKRVIVAFLVLIALLSLAIWLAYYFYNH</sequence>
<name>A0ABW9JQV6_9SPHI</name>
<evidence type="ECO:0000256" key="1">
    <source>
        <dbReference type="SAM" id="Phobius"/>
    </source>
</evidence>
<keyword evidence="3" id="KW-1185">Reference proteome</keyword>
<organism evidence="2 3">
    <name type="scientific">Pedobacter helvus</name>
    <dbReference type="NCBI Taxonomy" id="2563444"/>
    <lineage>
        <taxon>Bacteria</taxon>
        <taxon>Pseudomonadati</taxon>
        <taxon>Bacteroidota</taxon>
        <taxon>Sphingobacteriia</taxon>
        <taxon>Sphingobacteriales</taxon>
        <taxon>Sphingobacteriaceae</taxon>
        <taxon>Pedobacter</taxon>
    </lineage>
</organism>
<reference evidence="2 3" key="1">
    <citation type="submission" date="2024-12" db="EMBL/GenBank/DDBJ databases">
        <authorList>
            <person name="Hu S."/>
        </authorList>
    </citation>
    <scope>NUCLEOTIDE SEQUENCE [LARGE SCALE GENOMIC DNA]</scope>
    <source>
        <strain evidence="2 3">P-25</strain>
    </source>
</reference>
<proteinExistence type="predicted"/>
<gene>
    <name evidence="2" type="ORF">E5L68_020010</name>
</gene>
<dbReference type="EMBL" id="SRMP02000051">
    <property type="protein sequence ID" value="MFN0293673.1"/>
    <property type="molecule type" value="Genomic_DNA"/>
</dbReference>
<keyword evidence="1" id="KW-0472">Membrane</keyword>
<keyword evidence="1" id="KW-1133">Transmembrane helix</keyword>
<evidence type="ECO:0000313" key="3">
    <source>
        <dbReference type="Proteomes" id="UP001517367"/>
    </source>
</evidence>
<evidence type="ECO:0000313" key="2">
    <source>
        <dbReference type="EMBL" id="MFN0293673.1"/>
    </source>
</evidence>
<feature type="transmembrane region" description="Helical" evidence="1">
    <location>
        <begin position="96"/>
        <end position="118"/>
    </location>
</feature>